<dbReference type="Pfam" id="PF19127">
    <property type="entry name" value="Choline_bind_3"/>
    <property type="match status" value="6"/>
</dbReference>
<dbReference type="Pfam" id="PF01473">
    <property type="entry name" value="Choline_bind_1"/>
    <property type="match status" value="2"/>
</dbReference>
<keyword evidence="3" id="KW-0812">Transmembrane</keyword>
<evidence type="ECO:0000256" key="3">
    <source>
        <dbReference type="SAM" id="Phobius"/>
    </source>
</evidence>
<evidence type="ECO:0000256" key="2">
    <source>
        <dbReference type="ARBA" id="ARBA00022737"/>
    </source>
</evidence>
<keyword evidence="3" id="KW-1133">Transmembrane helix</keyword>
<dbReference type="CDD" id="cd06414">
    <property type="entry name" value="GH25_LytC-like"/>
    <property type="match status" value="1"/>
</dbReference>
<proteinExistence type="inferred from homology"/>
<organism evidence="4 5">
    <name type="scientific">Dorea amylophila</name>
    <dbReference type="NCBI Taxonomy" id="2981789"/>
    <lineage>
        <taxon>Bacteria</taxon>
        <taxon>Bacillati</taxon>
        <taxon>Bacillota</taxon>
        <taxon>Clostridia</taxon>
        <taxon>Lachnospirales</taxon>
        <taxon>Lachnospiraceae</taxon>
        <taxon>Dorea</taxon>
    </lineage>
</organism>
<keyword evidence="5" id="KW-1185">Reference proteome</keyword>
<dbReference type="RefSeq" id="WP_396568811.1">
    <property type="nucleotide sequence ID" value="NZ_JBITRD010000002.1"/>
</dbReference>
<comment type="similarity">
    <text evidence="1">Belongs to the glycosyl hydrolase 25 family.</text>
</comment>
<dbReference type="Proteomes" id="UP001614216">
    <property type="component" value="Unassembled WGS sequence"/>
</dbReference>
<evidence type="ECO:0000256" key="1">
    <source>
        <dbReference type="ARBA" id="ARBA00010646"/>
    </source>
</evidence>
<dbReference type="PROSITE" id="PS51904">
    <property type="entry name" value="GLYCOSYL_HYDROL_F25_2"/>
    <property type="match status" value="1"/>
</dbReference>
<dbReference type="Pfam" id="PF01183">
    <property type="entry name" value="Glyco_hydro_25"/>
    <property type="match status" value="1"/>
</dbReference>
<dbReference type="PANTHER" id="PTHR34135">
    <property type="entry name" value="LYSOZYME"/>
    <property type="match status" value="1"/>
</dbReference>
<dbReference type="Gene3D" id="3.20.20.80">
    <property type="entry name" value="Glycosidases"/>
    <property type="match status" value="1"/>
</dbReference>
<reference evidence="4 5" key="1">
    <citation type="submission" date="2024-08" db="EMBL/GenBank/DDBJ databases">
        <authorList>
            <person name="Vancuren S.J."/>
            <person name="Allen-Vercoe E."/>
        </authorList>
    </citation>
    <scope>NUCLEOTIDE SEQUENCE [LARGE SCALE GENOMIC DNA]</scope>
    <source>
        <strain evidence="4 5">16-6-I_42_FAA</strain>
    </source>
</reference>
<dbReference type="EMBL" id="JBITRD010000002">
    <property type="protein sequence ID" value="MFI7844067.1"/>
    <property type="molecule type" value="Genomic_DNA"/>
</dbReference>
<dbReference type="SUPFAM" id="SSF51445">
    <property type="entry name" value="(Trans)glycosidases"/>
    <property type="match status" value="1"/>
</dbReference>
<dbReference type="Gene3D" id="2.10.270.10">
    <property type="entry name" value="Cholin Binding"/>
    <property type="match status" value="7"/>
</dbReference>
<name>A0ABW8AUM1_9FIRM</name>
<dbReference type="InterPro" id="IPR018337">
    <property type="entry name" value="Cell_wall/Cho-bd_repeat"/>
</dbReference>
<dbReference type="InterPro" id="IPR017853">
    <property type="entry name" value="GH"/>
</dbReference>
<keyword evidence="3" id="KW-0472">Membrane</keyword>
<comment type="caution">
    <text evidence="4">The sequence shown here is derived from an EMBL/GenBank/DDBJ whole genome shotgun (WGS) entry which is preliminary data.</text>
</comment>
<dbReference type="SUPFAM" id="SSF69360">
    <property type="entry name" value="Cell wall binding repeat"/>
    <property type="match status" value="2"/>
</dbReference>
<evidence type="ECO:0000313" key="5">
    <source>
        <dbReference type="Proteomes" id="UP001614216"/>
    </source>
</evidence>
<protein>
    <submittedName>
        <fullName evidence="4">GH25 family lysozyme</fullName>
    </submittedName>
</protein>
<accession>A0ABW8AUM1</accession>
<keyword evidence="2" id="KW-0677">Repeat</keyword>
<feature type="transmembrane region" description="Helical" evidence="3">
    <location>
        <begin position="12"/>
        <end position="30"/>
    </location>
</feature>
<sequence>MNEGDNKVKKIKFMLFIGICTMACNVNVYATEKTEALNIEEKSYNVEEYDAENENNANSWRYKNGKLIETNVENRARSARAYKEYSTWPSVNGTVAKGVDVGKWNGNIKWDKAKESGVDYAIIQCGYGQDDNSQDDPMWKINADACTKEGVPFGVYIYSYATNTTRAKSEAEHVLRLVKGYKLSYPVYYDLEESSVRSKLSKSEIANVAQTFCDTIKKAGYEVGIYANTDWFTNYLTDSRFDQWEKWVAQYNSTCQYKGEYTMWQCSSKGSVDGIGGYVDLNIDLGVGSKNEVRLVEKEGEYYCYKGNTQMYGEQRIDNAWYYFDKDNGKMRIGFVNLGNKIVYYGVDGKMQYGEQKVNNAWYYFDKVTGAMRTGFVNLENKTAYYGTDGIMKYGEQRINNGWYYFDKVTGAMRTGFVNLGNKTVYYGTDGIMKYGEQRINNGWYYFDKVTGAMRTGFVNLGNKTVYYGTDGIMKYGEQRINNGWYYFDKVTGAMRTGFVNLGNKTVYYGTDGIMKYGEQRINNGWYYFDKVTGAMRTGFVNLGNKTVYYGTDGIMKYGEQRINNGWYYFDKVTGAMWTGFVNLGNKVVYYNEDGKMLYGKQCINSDYYYFNIKTGAMTKNAWINGEYYGIDGKKGV</sequence>
<dbReference type="InterPro" id="IPR002053">
    <property type="entry name" value="Glyco_hydro_25"/>
</dbReference>
<evidence type="ECO:0000313" key="4">
    <source>
        <dbReference type="EMBL" id="MFI7844067.1"/>
    </source>
</evidence>
<gene>
    <name evidence="4" type="ORF">ACIF0M_00695</name>
</gene>
<dbReference type="PANTHER" id="PTHR34135:SF2">
    <property type="entry name" value="LYSOZYME"/>
    <property type="match status" value="1"/>
</dbReference>